<sequence length="337" mass="37887">EYFLWGRFGYSRQYPGSSTRSRCGPTRRGQGGKKHWSTRTSAQTTEVTSVFNLSDRPLTLIEISLLEKGLSFAPTSFPNPLDLEVDLHKFGRDLRLKEFFKAPGTLGNIPQHNRFKPKSSFDPPNHHASIRAFLRKTQDDFSSLISLQKKLNTNISTAQRSAIKSLAQDKTIAIRPADKGGTVVVMNYKDYRDEIMCQLQDPGTYRALPGDPTVLIRNKIESVLLRGLTMSCITQDLYNFLLPIHPRTPILYTLPKIHKNATHPPSRPIVSACGGLLEPLSKWLDFLVKESVMGLDTCLKDTPQLITDLRGIVLLETEVVFMTSDVKSLYTVIPTDL</sequence>
<feature type="region of interest" description="Disordered" evidence="1">
    <location>
        <begin position="14"/>
        <end position="36"/>
    </location>
</feature>
<dbReference type="OrthoDB" id="9909555at2759"/>
<reference evidence="2" key="1">
    <citation type="submission" date="2025-08" db="UniProtKB">
        <authorList>
            <consortium name="Ensembl"/>
        </authorList>
    </citation>
    <scope>IDENTIFICATION</scope>
</reference>
<dbReference type="AlphaFoldDB" id="A0A8C5PS46"/>
<dbReference type="PANTHER" id="PTHR21301">
    <property type="entry name" value="REVERSE TRANSCRIPTASE"/>
    <property type="match status" value="1"/>
</dbReference>
<proteinExistence type="predicted"/>
<dbReference type="Proteomes" id="UP000694569">
    <property type="component" value="Unplaced"/>
</dbReference>
<keyword evidence="3" id="KW-1185">Reference proteome</keyword>
<evidence type="ECO:0000313" key="3">
    <source>
        <dbReference type="Proteomes" id="UP000694569"/>
    </source>
</evidence>
<dbReference type="PANTHER" id="PTHR21301:SF12">
    <property type="match status" value="1"/>
</dbReference>
<evidence type="ECO:0000256" key="1">
    <source>
        <dbReference type="SAM" id="MobiDB-lite"/>
    </source>
</evidence>
<dbReference type="Ensembl" id="ENSLLET00000027813.1">
    <property type="protein sequence ID" value="ENSLLEP00000026770.1"/>
    <property type="gene ID" value="ENSLLEG00000016999.1"/>
</dbReference>
<accession>A0A8C5PS46</accession>
<dbReference type="GeneTree" id="ENSGT00940000154669"/>
<protein>
    <recommendedName>
        <fullName evidence="4">Reverse transcriptase domain-containing protein</fullName>
    </recommendedName>
</protein>
<organism evidence="2 3">
    <name type="scientific">Leptobrachium leishanense</name>
    <name type="common">Leishan spiny toad</name>
    <dbReference type="NCBI Taxonomy" id="445787"/>
    <lineage>
        <taxon>Eukaryota</taxon>
        <taxon>Metazoa</taxon>
        <taxon>Chordata</taxon>
        <taxon>Craniata</taxon>
        <taxon>Vertebrata</taxon>
        <taxon>Euteleostomi</taxon>
        <taxon>Amphibia</taxon>
        <taxon>Batrachia</taxon>
        <taxon>Anura</taxon>
        <taxon>Pelobatoidea</taxon>
        <taxon>Megophryidae</taxon>
        <taxon>Leptobrachium</taxon>
    </lineage>
</organism>
<evidence type="ECO:0000313" key="2">
    <source>
        <dbReference type="Ensembl" id="ENSLLEP00000026770.1"/>
    </source>
</evidence>
<reference evidence="2" key="2">
    <citation type="submission" date="2025-09" db="UniProtKB">
        <authorList>
            <consortium name="Ensembl"/>
        </authorList>
    </citation>
    <scope>IDENTIFICATION</scope>
</reference>
<evidence type="ECO:0008006" key="4">
    <source>
        <dbReference type="Google" id="ProtNLM"/>
    </source>
</evidence>
<name>A0A8C5PS46_9ANUR</name>